<dbReference type="InterPro" id="IPR012877">
    <property type="entry name" value="Dhs-27"/>
</dbReference>
<protein>
    <submittedName>
        <fullName evidence="2">Phage tail component protein</fullName>
    </submittedName>
</protein>
<dbReference type="OrthoDB" id="5873804at2759"/>
<evidence type="ECO:0000313" key="2">
    <source>
        <dbReference type="EMBL" id="PIO70330.1"/>
    </source>
</evidence>
<dbReference type="Pfam" id="PF07914">
    <property type="entry name" value="DUF1679"/>
    <property type="match status" value="1"/>
</dbReference>
<keyword evidence="3" id="KW-1185">Reference proteome</keyword>
<reference evidence="2 3" key="1">
    <citation type="submission" date="2015-09" db="EMBL/GenBank/DDBJ databases">
        <title>Draft genome of the parasitic nematode Teladorsagia circumcincta isolate WARC Sus (inbred).</title>
        <authorList>
            <person name="Mitreva M."/>
        </authorList>
    </citation>
    <scope>NUCLEOTIDE SEQUENCE [LARGE SCALE GENOMIC DNA]</scope>
    <source>
        <strain evidence="2 3">S</strain>
    </source>
</reference>
<dbReference type="AlphaFoldDB" id="A0A2G9ULH6"/>
<dbReference type="InterPro" id="IPR015897">
    <property type="entry name" value="CHK_kinase-like"/>
</dbReference>
<evidence type="ECO:0000313" key="3">
    <source>
        <dbReference type="Proteomes" id="UP000230423"/>
    </source>
</evidence>
<gene>
    <name evidence="2" type="ORF">TELCIR_07821</name>
</gene>
<proteinExistence type="predicted"/>
<evidence type="ECO:0000259" key="1">
    <source>
        <dbReference type="SMART" id="SM00587"/>
    </source>
</evidence>
<name>A0A2G9ULH6_TELCI</name>
<accession>A0A2G9ULH6</accession>
<dbReference type="InterPro" id="IPR052961">
    <property type="entry name" value="Oxido-Kinase-like_Enzymes"/>
</dbReference>
<dbReference type="SMART" id="SM00587">
    <property type="entry name" value="CHK"/>
    <property type="match status" value="1"/>
</dbReference>
<organism evidence="2 3">
    <name type="scientific">Teladorsagia circumcincta</name>
    <name type="common">Brown stomach worm</name>
    <name type="synonym">Ostertagia circumcincta</name>
    <dbReference type="NCBI Taxonomy" id="45464"/>
    <lineage>
        <taxon>Eukaryota</taxon>
        <taxon>Metazoa</taxon>
        <taxon>Ecdysozoa</taxon>
        <taxon>Nematoda</taxon>
        <taxon>Chromadorea</taxon>
        <taxon>Rhabditida</taxon>
        <taxon>Rhabditina</taxon>
        <taxon>Rhabditomorpha</taxon>
        <taxon>Strongyloidea</taxon>
        <taxon>Trichostrongylidae</taxon>
        <taxon>Teladorsagia</taxon>
    </lineage>
</organism>
<dbReference type="InterPro" id="IPR011009">
    <property type="entry name" value="Kinase-like_dom_sf"/>
</dbReference>
<dbReference type="EMBL" id="KZ346309">
    <property type="protein sequence ID" value="PIO70330.1"/>
    <property type="molecule type" value="Genomic_DNA"/>
</dbReference>
<dbReference type="PANTHER" id="PTHR23020:SF20">
    <property type="entry name" value="CHK KINASE-LIKE DOMAIN-CONTAINING PROTEIN"/>
    <property type="match status" value="1"/>
</dbReference>
<dbReference type="SUPFAM" id="SSF56112">
    <property type="entry name" value="Protein kinase-like (PK-like)"/>
    <property type="match status" value="1"/>
</dbReference>
<sequence>MRFEREEKKPITGKQYPSDRVAKTNNQLLLLMTSVGSKRNIMGRGTIALDEREHDGDSCIRERSEMNGYTDLNEWIASTLEYVHRQRPVIAKEELMKDVMGHLCSIVRLHLTWPSSSSDFPSTVIAKIPNTASLVEKLQGVLVDEVQVASAPDDSYLQLIHETEIDTYTMLNKGECVGLAVPFFYGALPFSSPNPCILIEDVNSTKAIDVIDGFDDDKLYKIVDQIVALHVYAFTHDEWEALGEKSLMAEMEDTESYQQFVKMNDSMNQNLRSAYPLLSEGLQLLHKNYTCNHLWYMEQLRHYKSKVNLKFPFKGVLRTMVHGDLWTSNILWRDNDLAAIVDWANCHPGSLTEDLQRVLVTSCSVERRQRLIRPLLEHYFEKVQMKLKKKCKDMPFTFEDLEKDYRRTLPFTCAQTVFALGMWLHTGVLRKGGSDDEARVQEMVARLHSILDETVIAHKWKHTADS</sequence>
<feature type="domain" description="CHK kinase-like" evidence="1">
    <location>
        <begin position="197"/>
        <end position="389"/>
    </location>
</feature>
<dbReference type="Gene3D" id="3.90.1200.10">
    <property type="match status" value="1"/>
</dbReference>
<dbReference type="PANTHER" id="PTHR23020">
    <property type="entry name" value="UNCHARACTERIZED NUCLEAR HORMONE RECEPTOR-RELATED"/>
    <property type="match status" value="1"/>
</dbReference>
<dbReference type="Proteomes" id="UP000230423">
    <property type="component" value="Unassembled WGS sequence"/>
</dbReference>